<evidence type="ECO:0000313" key="2">
    <source>
        <dbReference type="EMBL" id="KAJ3477903.1"/>
    </source>
</evidence>
<evidence type="ECO:0000313" key="3">
    <source>
        <dbReference type="Proteomes" id="UP001212997"/>
    </source>
</evidence>
<evidence type="ECO:0000256" key="1">
    <source>
        <dbReference type="SAM" id="MobiDB-lite"/>
    </source>
</evidence>
<dbReference type="EMBL" id="JANAWD010000555">
    <property type="protein sequence ID" value="KAJ3477903.1"/>
    <property type="molecule type" value="Genomic_DNA"/>
</dbReference>
<feature type="compositionally biased region" description="Polar residues" evidence="1">
    <location>
        <begin position="58"/>
        <end position="69"/>
    </location>
</feature>
<feature type="compositionally biased region" description="Low complexity" evidence="1">
    <location>
        <begin position="342"/>
        <end position="353"/>
    </location>
</feature>
<protein>
    <submittedName>
        <fullName evidence="2">Uncharacterized protein</fullName>
    </submittedName>
</protein>
<feature type="compositionally biased region" description="Polar residues" evidence="1">
    <location>
        <begin position="196"/>
        <end position="213"/>
    </location>
</feature>
<dbReference type="AlphaFoldDB" id="A0AAD5UVX4"/>
<feature type="compositionally biased region" description="Low complexity" evidence="1">
    <location>
        <begin position="146"/>
        <end position="165"/>
    </location>
</feature>
<comment type="caution">
    <text evidence="2">The sequence shown here is derived from an EMBL/GenBank/DDBJ whole genome shotgun (WGS) entry which is preliminary data.</text>
</comment>
<name>A0AAD5UVX4_9APHY</name>
<feature type="compositionally biased region" description="Low complexity" evidence="1">
    <location>
        <begin position="324"/>
        <end position="333"/>
    </location>
</feature>
<dbReference type="Proteomes" id="UP001212997">
    <property type="component" value="Unassembled WGS sequence"/>
</dbReference>
<feature type="compositionally biased region" description="Polar residues" evidence="1">
    <location>
        <begin position="439"/>
        <end position="455"/>
    </location>
</feature>
<feature type="region of interest" description="Disordered" evidence="1">
    <location>
        <begin position="318"/>
        <end position="359"/>
    </location>
</feature>
<proteinExistence type="predicted"/>
<feature type="region of interest" description="Disordered" evidence="1">
    <location>
        <begin position="86"/>
        <end position="237"/>
    </location>
</feature>
<gene>
    <name evidence="2" type="ORF">NLI96_g10142</name>
</gene>
<accession>A0AAD5UVX4</accession>
<feature type="compositionally biased region" description="Low complexity" evidence="1">
    <location>
        <begin position="509"/>
        <end position="518"/>
    </location>
</feature>
<keyword evidence="3" id="KW-1185">Reference proteome</keyword>
<feature type="region of interest" description="Disordered" evidence="1">
    <location>
        <begin position="49"/>
        <end position="69"/>
    </location>
</feature>
<sequence length="558" mass="58024">MLRLSAHPYAPLARYANGNLYGGVPPHVNPVASATHLVPEYDISRLRRGSMPHALGPHNNTTGLSPQQQVMYSRPQNLTRMSMPTLAHQQQDYSTPASSYGPPPHVQVSPPPQQPPTITSSGSTYEYPSISQNGSAVSAPGPHTLSGSNSQPTSPSTSSPPSGIPFMQHGPSMVYSSREIEQPLPGPLPPHDYTFGNASLVASDSPSVHSTPPGSGIQGQGQESEDDGTTSVGTGSSYDQYGSRFGSLASIASIGSESSFTSAYYSTEENVAGTCEDSLAPGYHTDIRRGSVAGPLAKMFGDLDVNGTTSAVAQMTSHVDVRRASSSSSGGSAPISPVHDGSSPSSNHVVVNNGLGGGSDVYSSPGSTISASSHKGMAVSQVQVNEMNVLPYGYHHHQGPPPTSSQTEDIIGVGVGVGMQGEGPSSLMYPPVEYPDGSDPTSVTATGQQNGNSSEGLVHFTNPFGAETGATAGYGGSPNNGYSQHYTGMEDTNMEVPPHQQPLHHHHQSPQQSQQQQQGGNEPLYGTGAIELSHMCVPAPMGAMNNFGMVDSAYMAYP</sequence>
<feature type="compositionally biased region" description="Polar residues" evidence="1">
    <location>
        <begin position="117"/>
        <end position="136"/>
    </location>
</feature>
<reference evidence="2" key="1">
    <citation type="submission" date="2022-07" db="EMBL/GenBank/DDBJ databases">
        <title>Genome Sequence of Physisporinus lineatus.</title>
        <authorList>
            <person name="Buettner E."/>
        </authorList>
    </citation>
    <scope>NUCLEOTIDE SEQUENCE</scope>
    <source>
        <strain evidence="2">VT162</strain>
    </source>
</reference>
<feature type="region of interest" description="Disordered" evidence="1">
    <location>
        <begin position="436"/>
        <end position="455"/>
    </location>
</feature>
<feature type="compositionally biased region" description="Pro residues" evidence="1">
    <location>
        <begin position="101"/>
        <end position="115"/>
    </location>
</feature>
<feature type="region of interest" description="Disordered" evidence="1">
    <location>
        <begin position="470"/>
        <end position="526"/>
    </location>
</feature>
<organism evidence="2 3">
    <name type="scientific">Meripilus lineatus</name>
    <dbReference type="NCBI Taxonomy" id="2056292"/>
    <lineage>
        <taxon>Eukaryota</taxon>
        <taxon>Fungi</taxon>
        <taxon>Dikarya</taxon>
        <taxon>Basidiomycota</taxon>
        <taxon>Agaricomycotina</taxon>
        <taxon>Agaricomycetes</taxon>
        <taxon>Polyporales</taxon>
        <taxon>Meripilaceae</taxon>
        <taxon>Meripilus</taxon>
    </lineage>
</organism>
<feature type="compositionally biased region" description="Polar residues" evidence="1">
    <location>
        <begin position="86"/>
        <end position="98"/>
    </location>
</feature>